<name>A0A5D3K8R8_9BRAD</name>
<evidence type="ECO:0000259" key="1">
    <source>
        <dbReference type="Pfam" id="PF13643"/>
    </source>
</evidence>
<dbReference type="AlphaFoldDB" id="A0A5D3K8R8"/>
<dbReference type="EMBL" id="VSSS01000068">
    <property type="protein sequence ID" value="TYL88137.1"/>
    <property type="molecule type" value="Genomic_DNA"/>
</dbReference>
<evidence type="ECO:0000313" key="2">
    <source>
        <dbReference type="EMBL" id="TYL88137.1"/>
    </source>
</evidence>
<feature type="domain" description="DUF4145" evidence="1">
    <location>
        <begin position="83"/>
        <end position="159"/>
    </location>
</feature>
<proteinExistence type="predicted"/>
<dbReference type="Proteomes" id="UP000324758">
    <property type="component" value="Unassembled WGS sequence"/>
</dbReference>
<gene>
    <name evidence="2" type="ORF">FXB40_39200</name>
</gene>
<keyword evidence="3" id="KW-1185">Reference proteome</keyword>
<evidence type="ECO:0000313" key="3">
    <source>
        <dbReference type="Proteomes" id="UP000324758"/>
    </source>
</evidence>
<protein>
    <submittedName>
        <fullName evidence="2">DUF4145 domain-containing protein</fullName>
    </submittedName>
</protein>
<comment type="caution">
    <text evidence="2">The sequence shown here is derived from an EMBL/GenBank/DDBJ whole genome shotgun (WGS) entry which is preliminary data.</text>
</comment>
<dbReference type="InterPro" id="IPR025285">
    <property type="entry name" value="DUF4145"/>
</dbReference>
<reference evidence="2 3" key="1">
    <citation type="submission" date="2019-08" db="EMBL/GenBank/DDBJ databases">
        <title>Bradyrhizobium hipponensis sp. nov., a rhizobium isolated from a Lupinus angustifolius root nodule in Tunisia.</title>
        <authorList>
            <person name="Off K."/>
            <person name="Rejili M."/>
            <person name="Mars M."/>
            <person name="Brachmann A."/>
            <person name="Marin M."/>
        </authorList>
    </citation>
    <scope>NUCLEOTIDE SEQUENCE [LARGE SCALE GENOMIC DNA]</scope>
    <source>
        <strain evidence="2 3">CTAW71</strain>
    </source>
</reference>
<sequence>MIPSSVSALRAIKQLKKHSIVMLDAEDHGFEADNALLNVHVSKCFSCEGLSIWIKDALIWPASNAGVQPHDDMPSDVKEDFVEAASIVDHSPRGAAALARLAIQKLMIDLGEKGKNINDDIKALVRKGLDTEIQQALDIVRVIGNNAVHPGQVDLKDDRATATTLLSLVNLVVERRIASQKRIEEMFNNLPPSVRDAISKRDGKD</sequence>
<accession>A0A5D3K8R8</accession>
<dbReference type="Pfam" id="PF13643">
    <property type="entry name" value="DUF4145"/>
    <property type="match status" value="1"/>
</dbReference>
<organism evidence="2 3">
    <name type="scientific">Bradyrhizobium rifense</name>
    <dbReference type="NCBI Taxonomy" id="515499"/>
    <lineage>
        <taxon>Bacteria</taxon>
        <taxon>Pseudomonadati</taxon>
        <taxon>Pseudomonadota</taxon>
        <taxon>Alphaproteobacteria</taxon>
        <taxon>Hyphomicrobiales</taxon>
        <taxon>Nitrobacteraceae</taxon>
        <taxon>Bradyrhizobium</taxon>
    </lineage>
</organism>
<dbReference type="OrthoDB" id="9808624at2"/>